<evidence type="ECO:0000313" key="3">
    <source>
        <dbReference type="Proteomes" id="UP001140502"/>
    </source>
</evidence>
<dbReference type="EMBL" id="JAPEUR010000356">
    <property type="protein sequence ID" value="KAJ4310876.1"/>
    <property type="molecule type" value="Genomic_DNA"/>
</dbReference>
<feature type="compositionally biased region" description="Polar residues" evidence="1">
    <location>
        <begin position="59"/>
        <end position="71"/>
    </location>
</feature>
<dbReference type="Proteomes" id="UP001140502">
    <property type="component" value="Unassembled WGS sequence"/>
</dbReference>
<keyword evidence="3" id="KW-1185">Reference proteome</keyword>
<organism evidence="2 3">
    <name type="scientific">Fusarium piperis</name>
    <dbReference type="NCBI Taxonomy" id="1435070"/>
    <lineage>
        <taxon>Eukaryota</taxon>
        <taxon>Fungi</taxon>
        <taxon>Dikarya</taxon>
        <taxon>Ascomycota</taxon>
        <taxon>Pezizomycotina</taxon>
        <taxon>Sordariomycetes</taxon>
        <taxon>Hypocreomycetidae</taxon>
        <taxon>Hypocreales</taxon>
        <taxon>Nectriaceae</taxon>
        <taxon>Fusarium</taxon>
        <taxon>Fusarium solani species complex</taxon>
    </lineage>
</organism>
<reference evidence="2" key="1">
    <citation type="submission" date="2022-10" db="EMBL/GenBank/DDBJ databases">
        <title>Tapping the CABI collections for fungal endophytes: first genome assemblies for Collariella, Neodidymelliopsis, Ascochyta clinopodiicola, Didymella pomorum, Didymosphaeria variabile, Neocosmospora piperis and Neocucurbitaria cava.</title>
        <authorList>
            <person name="Hill R."/>
        </authorList>
    </citation>
    <scope>NUCLEOTIDE SEQUENCE</scope>
    <source>
        <strain evidence="2">IMI 366586</strain>
    </source>
</reference>
<sequence>MADADGAPMSVEEINEELTIQKVILDSLADQDLASDEDMRADALQQIARLKRLLPVAKKQQQQDENSSSLTAGIAGLKG</sequence>
<evidence type="ECO:0000313" key="2">
    <source>
        <dbReference type="EMBL" id="KAJ4310876.1"/>
    </source>
</evidence>
<feature type="region of interest" description="Disordered" evidence="1">
    <location>
        <begin position="57"/>
        <end position="79"/>
    </location>
</feature>
<proteinExistence type="predicted"/>
<gene>
    <name evidence="2" type="ORF">N0V84_010749</name>
</gene>
<accession>A0A9W8TD99</accession>
<name>A0A9W8TD99_9HYPO</name>
<dbReference type="AlphaFoldDB" id="A0A9W8TD99"/>
<evidence type="ECO:0000256" key="1">
    <source>
        <dbReference type="SAM" id="MobiDB-lite"/>
    </source>
</evidence>
<comment type="caution">
    <text evidence="2">The sequence shown here is derived from an EMBL/GenBank/DDBJ whole genome shotgun (WGS) entry which is preliminary data.</text>
</comment>
<protein>
    <submittedName>
        <fullName evidence="2">Uncharacterized protein</fullName>
    </submittedName>
</protein>